<feature type="compositionally biased region" description="Low complexity" evidence="2">
    <location>
        <begin position="41"/>
        <end position="52"/>
    </location>
</feature>
<dbReference type="WBParaSite" id="TCONS_00004032.p1">
    <property type="protein sequence ID" value="TCONS_00004032.p1"/>
    <property type="gene ID" value="XLOC_000926"/>
</dbReference>
<feature type="region of interest" description="Disordered" evidence="2">
    <location>
        <begin position="34"/>
        <end position="84"/>
    </location>
</feature>
<dbReference type="GO" id="GO:0004525">
    <property type="term" value="F:ribonuclease III activity"/>
    <property type="evidence" value="ECO:0007669"/>
    <property type="project" value="InterPro"/>
</dbReference>
<dbReference type="Pfam" id="PF13862">
    <property type="entry name" value="BCCIP"/>
    <property type="match status" value="1"/>
</dbReference>
<dbReference type="PROSITE" id="PS00517">
    <property type="entry name" value="RNASE_3_1"/>
    <property type="match status" value="1"/>
</dbReference>
<evidence type="ECO:0000259" key="3">
    <source>
        <dbReference type="PROSITE" id="PS50142"/>
    </source>
</evidence>
<dbReference type="InterPro" id="IPR025602">
    <property type="entry name" value="BCP1_family"/>
</dbReference>
<keyword evidence="4" id="KW-1185">Reference proteome</keyword>
<accession>A0AAF5HZ07</accession>
<feature type="domain" description="RNase III" evidence="3">
    <location>
        <begin position="819"/>
        <end position="947"/>
    </location>
</feature>
<dbReference type="GO" id="GO:0010468">
    <property type="term" value="P:regulation of gene expression"/>
    <property type="evidence" value="ECO:0007669"/>
    <property type="project" value="TreeGrafter"/>
</dbReference>
<dbReference type="SMART" id="SM00535">
    <property type="entry name" value="RIBOc"/>
    <property type="match status" value="2"/>
</dbReference>
<dbReference type="GO" id="GO:0005634">
    <property type="term" value="C:nucleus"/>
    <property type="evidence" value="ECO:0007669"/>
    <property type="project" value="TreeGrafter"/>
</dbReference>
<sequence length="1305" mass="151112">MDSKKRKYSSSSLASIILSNNPKEKKIKKSTFLEAEDISSDSDVSSNERSNSGLSTVKSKQKLISPKGGDFNFSTESESESEVDDDDVPLSIFKEYTPLPITEEDILKNINYKIDKPPLMVSEFSTLNCIDDGKYYIRDRKNSYNILQSDNLKSLLELFNEKIIKKLTNERALQPETKPFQSDNNTCECESDSDDDHEIVRLNQREKKTKKNVKKVSSKREQIATYEVLRKRSYSAGMNKEIVFNEAGQKNNGAFCYCSKRHNSSGMRHGYYPNEKPIPKCNFISNEFNKLHHYILKIKTQVYGSVHNRTIINYNNTQFFFEGFSMLFHQKIPKNVTQCFEPVILEDGTVIEYELVSTKNDITYTVGELEKFYHYFFVGIMEMYDLHWFPKSCAFPNTENISCKIVHIFPRFINNGTILPMANIIKWMTDTFKPVCTPEIAVAAQTNVHALTKLRRNNIGKIVVNFNLRPCAIRVDDISTIDTDDKKSNKYPKIYHRTTKIPEYSHVHAIEYQETKERANKLQNKLDRRGIISEGEKYELKQLNEVLKDYKNLSGRKKCREVSMSSNNYFCTNICSDMIEHAVVLISVVSLVRFNNSLDTLEKEKLKYTFKDRRLLKLSLTHVSKFHHMGTNSDHIKNVLRNLGYKRQKNKNDFINSREKRRERDIALQINRHPNNERLEYLGDTVLEVIVTHHLFLTLPDIQEGGMATFRSAMVQNRNLASLASKLMLDHYMLYAHGPDLCNETDFRHAMANTFEAVIGAMHLDGGTRECKNIIGSCIFDDCEISLKLWNSPPLYNLQAKYKDGDRHLCEKYPYLNSLQKFEQEINIFFKNIRILAQVFCRTSLCKNALTEGDNERLEFLGDAVLQLVITEYLYQNFPDRDEGYMSQLRTCLVSNKTQACVCDDLGLQRYIMPSKPNEDVCSIQMKMKDKADLVEALIGALFIDRGIDICRLFIREMFMSRLHYFKDDMTWKDPKSYLQQYCLSKHLKPDGSSTGLLPKYKVLKKDIYNKTHYHLVAVYFNDIRVGRVLKMGKNRSDSESSDDGPLVKDNTGETLNFDFEAYPIGEQNVIGINNLLTQIFINSNFLNIEELAKHIVENCKDYGHVIELAEEAVTDEDDSEMVFAFSTILNISTEEDIVKKIKEFIRSKLMAKGSLIKEGMKEKFLTILKNYDKKLGLYFNERWLNMPQQLAVSSLQNLVSETDKIRTFKDIFLLSILKIYINENDGGKGGDSNIMYANTEEKYIFDIVKQYPYFDYPVFSEIDSDSKFASKVINGKVYKPYRRVISFPYSVIHDLIPVIQIQEC</sequence>
<feature type="domain" description="RNase III" evidence="3">
    <location>
        <begin position="604"/>
        <end position="767"/>
    </location>
</feature>
<dbReference type="PANTHER" id="PTHR11207:SF0">
    <property type="entry name" value="RIBONUCLEASE 3"/>
    <property type="match status" value="1"/>
</dbReference>
<dbReference type="InterPro" id="IPR036389">
    <property type="entry name" value="RNase_III_sf"/>
</dbReference>
<evidence type="ECO:0000313" key="4">
    <source>
        <dbReference type="Proteomes" id="UP000035681"/>
    </source>
</evidence>
<dbReference type="InterPro" id="IPR000999">
    <property type="entry name" value="RNase_III_dom"/>
</dbReference>
<keyword evidence="1" id="KW-0694">RNA-binding</keyword>
<dbReference type="CDD" id="cd00593">
    <property type="entry name" value="RIBOc"/>
    <property type="match status" value="2"/>
</dbReference>
<dbReference type="InterPro" id="IPR058938">
    <property type="entry name" value="Helical_CED_Drosha"/>
</dbReference>
<evidence type="ECO:0000313" key="5">
    <source>
        <dbReference type="WBParaSite" id="TCONS_00004032.p1"/>
    </source>
</evidence>
<reference evidence="5" key="1">
    <citation type="submission" date="2024-02" db="UniProtKB">
        <authorList>
            <consortium name="WormBaseParasite"/>
        </authorList>
    </citation>
    <scope>IDENTIFICATION</scope>
</reference>
<dbReference type="Gene3D" id="1.10.1520.10">
    <property type="entry name" value="Ribonuclease III domain"/>
    <property type="match status" value="2"/>
</dbReference>
<dbReference type="Pfam" id="PF14622">
    <property type="entry name" value="Ribonucleas_3_3"/>
    <property type="match status" value="1"/>
</dbReference>
<evidence type="ECO:0000256" key="1">
    <source>
        <dbReference type="ARBA" id="ARBA00022884"/>
    </source>
</evidence>
<proteinExistence type="predicted"/>
<dbReference type="AlphaFoldDB" id="A0AAF5HZ07"/>
<organism evidence="4 5">
    <name type="scientific">Strongyloides stercoralis</name>
    <name type="common">Threadworm</name>
    <dbReference type="NCBI Taxonomy" id="6248"/>
    <lineage>
        <taxon>Eukaryota</taxon>
        <taxon>Metazoa</taxon>
        <taxon>Ecdysozoa</taxon>
        <taxon>Nematoda</taxon>
        <taxon>Chromadorea</taxon>
        <taxon>Rhabditida</taxon>
        <taxon>Tylenchina</taxon>
        <taxon>Panagrolaimomorpha</taxon>
        <taxon>Strongyloidoidea</taxon>
        <taxon>Strongyloididae</taxon>
        <taxon>Strongyloides</taxon>
    </lineage>
</organism>
<protein>
    <submittedName>
        <fullName evidence="5">RNase III domain-containing protein</fullName>
    </submittedName>
</protein>
<dbReference type="GO" id="GO:0006396">
    <property type="term" value="P:RNA processing"/>
    <property type="evidence" value="ECO:0007669"/>
    <property type="project" value="InterPro"/>
</dbReference>
<dbReference type="GO" id="GO:0003725">
    <property type="term" value="F:double-stranded RNA binding"/>
    <property type="evidence" value="ECO:0007669"/>
    <property type="project" value="TreeGrafter"/>
</dbReference>
<dbReference type="Pfam" id="PF00636">
    <property type="entry name" value="Ribonuclease_3"/>
    <property type="match status" value="1"/>
</dbReference>
<evidence type="ECO:0000256" key="2">
    <source>
        <dbReference type="SAM" id="MobiDB-lite"/>
    </source>
</evidence>
<dbReference type="Pfam" id="PF26050">
    <property type="entry name" value="Helical_CED_Drosha"/>
    <property type="match status" value="1"/>
</dbReference>
<dbReference type="PROSITE" id="PS50142">
    <property type="entry name" value="RNASE_3_2"/>
    <property type="match status" value="2"/>
</dbReference>
<dbReference type="PANTHER" id="PTHR11207">
    <property type="entry name" value="RIBONUCLEASE III"/>
    <property type="match status" value="1"/>
</dbReference>
<name>A0AAF5HZ07_STRER</name>
<dbReference type="Proteomes" id="UP000035681">
    <property type="component" value="Unplaced"/>
</dbReference>
<dbReference type="SUPFAM" id="SSF69065">
    <property type="entry name" value="RNase III domain-like"/>
    <property type="match status" value="2"/>
</dbReference>